<evidence type="ECO:0000313" key="2">
    <source>
        <dbReference type="Proteomes" id="UP000821865"/>
    </source>
</evidence>
<name>A0ACB8DMZ6_DERSI</name>
<accession>A0ACB8DMZ6</accession>
<sequence>MALTRISHFLETEGRFHAAQTGFLPNVGTHDSLLLVKKSVLRRKTVGRGNRHPSIFVVVDLRKVFDTVTHEAIIEAAERHRITGRPLNFIFSFFQDRTVCVRVAEDVRKVYPNMWEFHKAPYCHPCFFI</sequence>
<evidence type="ECO:0000313" key="1">
    <source>
        <dbReference type="EMBL" id="KAH7973919.1"/>
    </source>
</evidence>
<reference evidence="1" key="1">
    <citation type="submission" date="2020-05" db="EMBL/GenBank/DDBJ databases">
        <title>Large-scale comparative analyses of tick genomes elucidate their genetic diversity and vector capacities.</title>
        <authorList>
            <person name="Jia N."/>
            <person name="Wang J."/>
            <person name="Shi W."/>
            <person name="Du L."/>
            <person name="Sun Y."/>
            <person name="Zhan W."/>
            <person name="Jiang J."/>
            <person name="Wang Q."/>
            <person name="Zhang B."/>
            <person name="Ji P."/>
            <person name="Sakyi L.B."/>
            <person name="Cui X."/>
            <person name="Yuan T."/>
            <person name="Jiang B."/>
            <person name="Yang W."/>
            <person name="Lam T.T.-Y."/>
            <person name="Chang Q."/>
            <person name="Ding S."/>
            <person name="Wang X."/>
            <person name="Zhu J."/>
            <person name="Ruan X."/>
            <person name="Zhao L."/>
            <person name="Wei J."/>
            <person name="Que T."/>
            <person name="Du C."/>
            <person name="Cheng J."/>
            <person name="Dai P."/>
            <person name="Han X."/>
            <person name="Huang E."/>
            <person name="Gao Y."/>
            <person name="Liu J."/>
            <person name="Shao H."/>
            <person name="Ye R."/>
            <person name="Li L."/>
            <person name="Wei W."/>
            <person name="Wang X."/>
            <person name="Wang C."/>
            <person name="Yang T."/>
            <person name="Huo Q."/>
            <person name="Li W."/>
            <person name="Guo W."/>
            <person name="Chen H."/>
            <person name="Zhou L."/>
            <person name="Ni X."/>
            <person name="Tian J."/>
            <person name="Zhou Y."/>
            <person name="Sheng Y."/>
            <person name="Liu T."/>
            <person name="Pan Y."/>
            <person name="Xia L."/>
            <person name="Li J."/>
            <person name="Zhao F."/>
            <person name="Cao W."/>
        </authorList>
    </citation>
    <scope>NUCLEOTIDE SEQUENCE</scope>
    <source>
        <strain evidence="1">Dsil-2018</strain>
    </source>
</reference>
<dbReference type="Proteomes" id="UP000821865">
    <property type="component" value="Chromosome 10"/>
</dbReference>
<gene>
    <name evidence="1" type="ORF">HPB49_006959</name>
</gene>
<keyword evidence="2" id="KW-1185">Reference proteome</keyword>
<proteinExistence type="predicted"/>
<protein>
    <submittedName>
        <fullName evidence="1">Uncharacterized protein</fullName>
    </submittedName>
</protein>
<organism evidence="1 2">
    <name type="scientific">Dermacentor silvarum</name>
    <name type="common">Tick</name>
    <dbReference type="NCBI Taxonomy" id="543639"/>
    <lineage>
        <taxon>Eukaryota</taxon>
        <taxon>Metazoa</taxon>
        <taxon>Ecdysozoa</taxon>
        <taxon>Arthropoda</taxon>
        <taxon>Chelicerata</taxon>
        <taxon>Arachnida</taxon>
        <taxon>Acari</taxon>
        <taxon>Parasitiformes</taxon>
        <taxon>Ixodida</taxon>
        <taxon>Ixodoidea</taxon>
        <taxon>Ixodidae</taxon>
        <taxon>Rhipicephalinae</taxon>
        <taxon>Dermacentor</taxon>
    </lineage>
</organism>
<dbReference type="EMBL" id="CM023479">
    <property type="protein sequence ID" value="KAH7973919.1"/>
    <property type="molecule type" value="Genomic_DNA"/>
</dbReference>
<comment type="caution">
    <text evidence="1">The sequence shown here is derived from an EMBL/GenBank/DDBJ whole genome shotgun (WGS) entry which is preliminary data.</text>
</comment>